<gene>
    <name evidence="4" type="ORF">PCL_12698</name>
    <name evidence="3" type="ORF">VFPBJ_00930</name>
</gene>
<evidence type="ECO:0000313" key="6">
    <source>
        <dbReference type="Proteomes" id="UP000245956"/>
    </source>
</evidence>
<evidence type="ECO:0000256" key="1">
    <source>
        <dbReference type="SAM" id="MobiDB-lite"/>
    </source>
</evidence>
<feature type="compositionally biased region" description="Gly residues" evidence="1">
    <location>
        <begin position="341"/>
        <end position="353"/>
    </location>
</feature>
<feature type="compositionally biased region" description="Low complexity" evidence="1">
    <location>
        <begin position="306"/>
        <end position="317"/>
    </location>
</feature>
<accession>A0A179HBG6</accession>
<evidence type="ECO:0000313" key="3">
    <source>
        <dbReference type="EMBL" id="OAQ86890.1"/>
    </source>
</evidence>
<sequence length="384" mass="40244">MRPSSYLALLAPAALVAVVSAEPAPKLSPLIVNFDEKLEGRTGTYEKVEDVVGKLSLESKFAPNSHNESAGGEGGDVRARDATQELTARTVLDVLLNRRQYCNTGYGYCSSFGRCCPQSDRCCSYGYCLPPNTRCCPTGPCEGNKLCCGRSHCSPIGGDCCSDESYCEPGNRCYRVPSLGSRPVCCTNSRCTAVVRDGKTTYATTSTTTRTYTTTYSQYYYWTITYYYYYYYWTYSYQIEASVVTSTRRTTYTTLSVRTTDRGAASSYFSSVSQTLSLPTPAAATSLASLTGVTSHASKAADDTTDAGPSPTDASSDSGGGGGGDATASSASSAATTTTASGGGSGNNGGGGSSAASALWSQVDLFTTLFMAFGASVGVAAVLL</sequence>
<dbReference type="EMBL" id="LCWV01000009">
    <property type="protein sequence ID" value="PWI70299.1"/>
    <property type="molecule type" value="Genomic_DNA"/>
</dbReference>
<feature type="signal peptide" evidence="2">
    <location>
        <begin position="1"/>
        <end position="21"/>
    </location>
</feature>
<reference evidence="4" key="1">
    <citation type="submission" date="2015-05" db="EMBL/GenBank/DDBJ databases">
        <authorList>
            <person name="Wang D.B."/>
            <person name="Wang M."/>
        </authorList>
    </citation>
    <scope>NUCLEOTIDE SEQUENCE</scope>
    <source>
        <strain evidence="4">36-1</strain>
    </source>
</reference>
<reference evidence="4 6" key="2">
    <citation type="journal article" date="2016" name="Front. Microbiol.">
        <title>Genome and transcriptome sequences reveal the specific parasitism of the nematophagous Purpureocillium lilacinum 36-1.</title>
        <authorList>
            <person name="Xie J."/>
            <person name="Li S."/>
            <person name="Mo C."/>
            <person name="Xiao X."/>
            <person name="Peng D."/>
            <person name="Wang G."/>
            <person name="Xiao Y."/>
        </authorList>
    </citation>
    <scope>NUCLEOTIDE SEQUENCE [LARGE SCALE GENOMIC DNA]</scope>
    <source>
        <strain evidence="4 6">36-1</strain>
    </source>
</reference>
<protein>
    <submittedName>
        <fullName evidence="3 4">Carbohydrate-binding module family 18</fullName>
    </submittedName>
</protein>
<keyword evidence="2" id="KW-0732">Signal</keyword>
<dbReference type="OrthoDB" id="4777991at2759"/>
<feature type="region of interest" description="Disordered" evidence="1">
    <location>
        <begin position="299"/>
        <end position="354"/>
    </location>
</feature>
<dbReference type="AlphaFoldDB" id="A0A179HBG6"/>
<evidence type="ECO:0000313" key="5">
    <source>
        <dbReference type="Proteomes" id="UP000078240"/>
    </source>
</evidence>
<comment type="caution">
    <text evidence="3">The sequence shown here is derived from an EMBL/GenBank/DDBJ whole genome shotgun (WGS) entry which is preliminary data.</text>
</comment>
<feature type="compositionally biased region" description="Low complexity" evidence="1">
    <location>
        <begin position="326"/>
        <end position="340"/>
    </location>
</feature>
<evidence type="ECO:0000256" key="2">
    <source>
        <dbReference type="SAM" id="SignalP"/>
    </source>
</evidence>
<feature type="chain" id="PRO_5036010351" evidence="2">
    <location>
        <begin position="22"/>
        <end position="384"/>
    </location>
</feature>
<dbReference type="Proteomes" id="UP000245956">
    <property type="component" value="Unassembled WGS sequence"/>
</dbReference>
<evidence type="ECO:0000313" key="4">
    <source>
        <dbReference type="EMBL" id="PWI70299.1"/>
    </source>
</evidence>
<proteinExistence type="predicted"/>
<organism evidence="3 5">
    <name type="scientific">Purpureocillium lilacinum</name>
    <name type="common">Paecilomyces lilacinus</name>
    <dbReference type="NCBI Taxonomy" id="33203"/>
    <lineage>
        <taxon>Eukaryota</taxon>
        <taxon>Fungi</taxon>
        <taxon>Dikarya</taxon>
        <taxon>Ascomycota</taxon>
        <taxon>Pezizomycotina</taxon>
        <taxon>Sordariomycetes</taxon>
        <taxon>Hypocreomycetidae</taxon>
        <taxon>Hypocreales</taxon>
        <taxon>Ophiocordycipitaceae</taxon>
        <taxon>Purpureocillium</taxon>
    </lineage>
</organism>
<dbReference type="Proteomes" id="UP000078240">
    <property type="component" value="Unassembled WGS sequence"/>
</dbReference>
<name>A0A179HBG6_PURLI</name>
<reference evidence="3 5" key="3">
    <citation type="submission" date="2016-01" db="EMBL/GenBank/DDBJ databases">
        <title>Biosynthesis of antibiotic leucinostatins and their inhibition on Phytophthora in bio-control Purpureocillium lilacinum.</title>
        <authorList>
            <person name="Wang G."/>
            <person name="Liu Z."/>
            <person name="Lin R."/>
            <person name="Li E."/>
            <person name="Mao Z."/>
            <person name="Ling J."/>
            <person name="Yin W."/>
            <person name="Xie B."/>
        </authorList>
    </citation>
    <scope>NUCLEOTIDE SEQUENCE [LARGE SCALE GENOMIC DNA]</scope>
    <source>
        <strain evidence="3">PLBJ-1</strain>
    </source>
</reference>
<dbReference type="EMBL" id="LSBH01000001">
    <property type="protein sequence ID" value="OAQ86890.1"/>
    <property type="molecule type" value="Genomic_DNA"/>
</dbReference>